<gene>
    <name evidence="2" type="ORF">AS033_01205</name>
</gene>
<feature type="transmembrane region" description="Helical" evidence="1">
    <location>
        <begin position="61"/>
        <end position="81"/>
    </location>
</feature>
<keyword evidence="1" id="KW-0812">Transmembrane</keyword>
<dbReference type="RefSeq" id="WP_023469370.1">
    <property type="nucleotide sequence ID" value="NZ_FMYN01000001.1"/>
</dbReference>
<evidence type="ECO:0000256" key="1">
    <source>
        <dbReference type="SAM" id="Phobius"/>
    </source>
</evidence>
<keyword evidence="1" id="KW-0472">Membrane</keyword>
<dbReference type="EMBL" id="LNQL01000001">
    <property type="protein sequence ID" value="KSU50018.1"/>
    <property type="molecule type" value="Genomic_DNA"/>
</dbReference>
<dbReference type="OrthoDB" id="2353704at2"/>
<keyword evidence="1" id="KW-1133">Transmembrane helix</keyword>
<name>A0A0V8GIE9_9BACL</name>
<proteinExistence type="predicted"/>
<feature type="transmembrane region" description="Helical" evidence="1">
    <location>
        <begin position="20"/>
        <end position="40"/>
    </location>
</feature>
<accession>A0A0V8GIE9</accession>
<sequence>MVLLYFIYESIAFLPIQQYLFSGWMILVVLTVSFSLANAHEDVRLNQRLGFELLVPGSGMLLCKQFIPGLAIILFLIMVHFTYMFRVIPLPVALISTLSISTLSFLSLFFSSRKKADR</sequence>
<organism evidence="2 3">
    <name type="scientific">Exiguobacterium indicum</name>
    <dbReference type="NCBI Taxonomy" id="296995"/>
    <lineage>
        <taxon>Bacteria</taxon>
        <taxon>Bacillati</taxon>
        <taxon>Bacillota</taxon>
        <taxon>Bacilli</taxon>
        <taxon>Bacillales</taxon>
        <taxon>Bacillales Family XII. Incertae Sedis</taxon>
        <taxon>Exiguobacterium</taxon>
    </lineage>
</organism>
<protein>
    <submittedName>
        <fullName evidence="2">Uncharacterized protein</fullName>
    </submittedName>
</protein>
<evidence type="ECO:0000313" key="2">
    <source>
        <dbReference type="EMBL" id="KSU50018.1"/>
    </source>
</evidence>
<dbReference type="Proteomes" id="UP000053797">
    <property type="component" value="Unassembled WGS sequence"/>
</dbReference>
<feature type="transmembrane region" description="Helical" evidence="1">
    <location>
        <begin position="87"/>
        <end position="110"/>
    </location>
</feature>
<reference evidence="2 3" key="1">
    <citation type="journal article" date="2015" name="Int. J. Syst. Evol. Microbiol.">
        <title>Exiguobacterium enclense sp. nov., isolated from sediment.</title>
        <authorList>
            <person name="Dastager S.G."/>
            <person name="Mawlankar R."/>
            <person name="Sonalkar V.V."/>
            <person name="Thorat M.N."/>
            <person name="Mual P."/>
            <person name="Verma A."/>
            <person name="Krishnamurthi S."/>
            <person name="Tang S.K."/>
            <person name="Li W.J."/>
        </authorList>
    </citation>
    <scope>NUCLEOTIDE SEQUENCE [LARGE SCALE GENOMIC DNA]</scope>
    <source>
        <strain evidence="2 3">NIO-1109</strain>
    </source>
</reference>
<evidence type="ECO:0000313" key="3">
    <source>
        <dbReference type="Proteomes" id="UP000053797"/>
    </source>
</evidence>
<dbReference type="AlphaFoldDB" id="A0A0V8GIE9"/>
<comment type="caution">
    <text evidence="2">The sequence shown here is derived from an EMBL/GenBank/DDBJ whole genome shotgun (WGS) entry which is preliminary data.</text>
</comment>